<evidence type="ECO:0000313" key="2">
    <source>
        <dbReference type="EMBL" id="QQZ08095.1"/>
    </source>
</evidence>
<reference evidence="2 3" key="1">
    <citation type="submission" date="2020-11" db="EMBL/GenBank/DDBJ databases">
        <title>Taxonomic evaluation of the Bacillus sporothermodurans group of bacteria based on whole genome sequences.</title>
        <authorList>
            <person name="Fiedler G."/>
            <person name="Herbstmann A.-D."/>
            <person name="Doll E."/>
            <person name="Wenning M."/>
            <person name="Brinks E."/>
            <person name="Kabisch J."/>
            <person name="Breitenwieser F."/>
            <person name="Lappann M."/>
            <person name="Boehnlein C."/>
            <person name="Franz C."/>
        </authorList>
    </citation>
    <scope>NUCLEOTIDE SEQUENCE [LARGE SCALE GENOMIC DNA]</scope>
    <source>
        <strain evidence="2 3">JCM 19841</strain>
    </source>
</reference>
<dbReference type="Gene3D" id="1.20.120.570">
    <property type="entry name" value="YkyA-like"/>
    <property type="match status" value="1"/>
</dbReference>
<proteinExistence type="predicted"/>
<name>A0ABX7DYF9_9BACI</name>
<sequence>MTRLRIIFICLIVIAILSGCQESPEEKIYQILEKTVAKEKEFNKQQKPLKELESQEKKIFDKIINLETSNMDKIVELSDSALDNLAKRKERMELEQESILSSKKEFSKMKNQINKIETEKVKTEAMELYHLMQDRYKAHDQLYKAYNQGIDTNSQLYKMLKRKDLPMEDLERQITLTNQAYSEVLKMNKLFNDRTKKFNENKIEFYQDAHIKID</sequence>
<dbReference type="SUPFAM" id="SSF140423">
    <property type="entry name" value="MW0975(SA0943)-like"/>
    <property type="match status" value="1"/>
</dbReference>
<dbReference type="Pfam" id="PF10368">
    <property type="entry name" value="YkyA"/>
    <property type="match status" value="1"/>
</dbReference>
<protein>
    <submittedName>
        <fullName evidence="2">YkyA family protein</fullName>
    </submittedName>
</protein>
<dbReference type="PROSITE" id="PS51257">
    <property type="entry name" value="PROKAR_LIPOPROTEIN"/>
    <property type="match status" value="1"/>
</dbReference>
<dbReference type="EMBL" id="CP065425">
    <property type="protein sequence ID" value="QQZ08095.1"/>
    <property type="molecule type" value="Genomic_DNA"/>
</dbReference>
<dbReference type="InterPro" id="IPR036785">
    <property type="entry name" value="YkyA-like_sf"/>
</dbReference>
<dbReference type="Proteomes" id="UP000595691">
    <property type="component" value="Chromosome"/>
</dbReference>
<evidence type="ECO:0000256" key="1">
    <source>
        <dbReference type="SAM" id="Coils"/>
    </source>
</evidence>
<dbReference type="RefSeq" id="WP_202776919.1">
    <property type="nucleotide sequence ID" value="NZ_CP065425.1"/>
</dbReference>
<keyword evidence="1" id="KW-0175">Coiled coil</keyword>
<accession>A0ABX7DYF9</accession>
<dbReference type="InterPro" id="IPR019454">
    <property type="entry name" value="Lipoprot_YkyA-like"/>
</dbReference>
<feature type="coiled-coil region" evidence="1">
    <location>
        <begin position="75"/>
        <end position="119"/>
    </location>
</feature>
<organism evidence="2 3">
    <name type="scientific">Heyndrickxia vini</name>
    <dbReference type="NCBI Taxonomy" id="1476025"/>
    <lineage>
        <taxon>Bacteria</taxon>
        <taxon>Bacillati</taxon>
        <taxon>Bacillota</taxon>
        <taxon>Bacilli</taxon>
        <taxon>Bacillales</taxon>
        <taxon>Bacillaceae</taxon>
        <taxon>Heyndrickxia</taxon>
    </lineage>
</organism>
<keyword evidence="3" id="KW-1185">Reference proteome</keyword>
<gene>
    <name evidence="2" type="ORF">I5776_13515</name>
</gene>
<evidence type="ECO:0000313" key="3">
    <source>
        <dbReference type="Proteomes" id="UP000595691"/>
    </source>
</evidence>